<proteinExistence type="predicted"/>
<dbReference type="Pfam" id="PF00717">
    <property type="entry name" value="Peptidase_S24"/>
    <property type="match status" value="1"/>
</dbReference>
<dbReference type="Proteomes" id="UP000000644">
    <property type="component" value="Plasmid pPNAP06"/>
</dbReference>
<keyword evidence="3" id="KW-0804">Transcription</keyword>
<name>A1VX46_POLNA</name>
<dbReference type="PANTHER" id="PTHR40661">
    <property type="match status" value="1"/>
</dbReference>
<accession>A1VX46</accession>
<keyword evidence="6" id="KW-1185">Reference proteome</keyword>
<dbReference type="AlphaFoldDB" id="A1VX46"/>
<reference evidence="6" key="1">
    <citation type="journal article" date="2009" name="Environ. Microbiol.">
        <title>The genome of Polaromonas naphthalenivorans strain CJ2, isolated from coal tar-contaminated sediment, reveals physiological and metabolic versatility and evolution through extensive horizontal gene transfer.</title>
        <authorList>
            <person name="Yagi J.M."/>
            <person name="Sims D."/>
            <person name="Brettin T."/>
            <person name="Bruce D."/>
            <person name="Madsen E.L."/>
        </authorList>
    </citation>
    <scope>NUCLEOTIDE SEQUENCE [LARGE SCALE GENOMIC DNA]</scope>
    <source>
        <strain evidence="6">CJ2</strain>
        <plasmid evidence="6">Plasmid pPNAP06</plasmid>
    </source>
</reference>
<sequence length="206" mass="23088">MELSRRMDVADGTLGRIKYASGNPQLANLVQIACFFKLRPWQLLVKDGYKLPRDFDPSKQPVPKIEDGHVRISRFNARPSAILGSESESFSMVLGHIDVAEAWARKHLGVQLDSVRAVTVAGDGMSPTINEGDLAFIDADCRRFETDGIYVVLFNEAVMTKRLSADFATRKIHVRSDNDKHDPQLVAQNELTICGRVLAWLTLREH</sequence>
<evidence type="ECO:0000256" key="1">
    <source>
        <dbReference type="ARBA" id="ARBA00023015"/>
    </source>
</evidence>
<dbReference type="InterPro" id="IPR015927">
    <property type="entry name" value="Peptidase_S24_S26A/B/C"/>
</dbReference>
<evidence type="ECO:0000313" key="6">
    <source>
        <dbReference type="Proteomes" id="UP000000644"/>
    </source>
</evidence>
<keyword evidence="2" id="KW-0238">DNA-binding</keyword>
<keyword evidence="5" id="KW-0614">Plasmid</keyword>
<evidence type="ECO:0000313" key="5">
    <source>
        <dbReference type="EMBL" id="ABM40224.1"/>
    </source>
</evidence>
<evidence type="ECO:0000256" key="2">
    <source>
        <dbReference type="ARBA" id="ARBA00023125"/>
    </source>
</evidence>
<gene>
    <name evidence="5" type="ordered locus">Pnap_4976</name>
</gene>
<dbReference type="PANTHER" id="PTHR40661:SF3">
    <property type="entry name" value="FELS-1 PROPHAGE TRANSCRIPTIONAL REGULATOR"/>
    <property type="match status" value="1"/>
</dbReference>
<evidence type="ECO:0000256" key="3">
    <source>
        <dbReference type="ARBA" id="ARBA00023163"/>
    </source>
</evidence>
<evidence type="ECO:0000259" key="4">
    <source>
        <dbReference type="Pfam" id="PF00717"/>
    </source>
</evidence>
<dbReference type="InterPro" id="IPR039418">
    <property type="entry name" value="LexA-like"/>
</dbReference>
<dbReference type="Gene3D" id="2.10.109.10">
    <property type="entry name" value="Umud Fragment, subunit A"/>
    <property type="match status" value="1"/>
</dbReference>
<geneLocation type="plasmid" evidence="5 6">
    <name>pPNAP06</name>
</geneLocation>
<dbReference type="CDD" id="cd06529">
    <property type="entry name" value="S24_LexA-like"/>
    <property type="match status" value="1"/>
</dbReference>
<dbReference type="GO" id="GO:0003677">
    <property type="term" value="F:DNA binding"/>
    <property type="evidence" value="ECO:0007669"/>
    <property type="project" value="UniProtKB-KW"/>
</dbReference>
<protein>
    <submittedName>
        <fullName evidence="5">Putative phage repressor</fullName>
    </submittedName>
</protein>
<dbReference type="InterPro" id="IPR036286">
    <property type="entry name" value="LexA/Signal_pep-like_sf"/>
</dbReference>
<feature type="domain" description="Peptidase S24/S26A/S26B/S26C" evidence="4">
    <location>
        <begin position="91"/>
        <end position="197"/>
    </location>
</feature>
<organism evidence="5 6">
    <name type="scientific">Polaromonas naphthalenivorans (strain CJ2)</name>
    <dbReference type="NCBI Taxonomy" id="365044"/>
    <lineage>
        <taxon>Bacteria</taxon>
        <taxon>Pseudomonadati</taxon>
        <taxon>Pseudomonadota</taxon>
        <taxon>Betaproteobacteria</taxon>
        <taxon>Burkholderiales</taxon>
        <taxon>Comamonadaceae</taxon>
        <taxon>Polaromonas</taxon>
    </lineage>
</organism>
<dbReference type="KEGG" id="pna:Pnap_4976"/>
<dbReference type="SUPFAM" id="SSF51306">
    <property type="entry name" value="LexA/Signal peptidase"/>
    <property type="match status" value="1"/>
</dbReference>
<dbReference type="HOGENOM" id="CLU_1330928_0_0_4"/>
<dbReference type="EMBL" id="CP000535">
    <property type="protein sequence ID" value="ABM40224.1"/>
    <property type="molecule type" value="Genomic_DNA"/>
</dbReference>
<keyword evidence="1" id="KW-0805">Transcription regulation</keyword>